<keyword evidence="1" id="KW-0808">Transferase</keyword>
<accession>A0A5A7T9B0</accession>
<protein>
    <submittedName>
        <fullName evidence="1">Reverse transcriptase</fullName>
    </submittedName>
</protein>
<reference evidence="3 4" key="1">
    <citation type="submission" date="2019-08" db="EMBL/GenBank/DDBJ databases">
        <title>Draft genome sequences of two oriental melons (Cucumis melo L. var makuwa).</title>
        <authorList>
            <person name="Kwon S.-Y."/>
        </authorList>
    </citation>
    <scope>NUCLEOTIDE SEQUENCE [LARGE SCALE GENOMIC DNA]</scope>
    <source>
        <strain evidence="4">cv. Chang Bougi</strain>
        <strain evidence="3">cv. SW 3</strain>
        <tissue evidence="1">Leaf</tissue>
    </source>
</reference>
<evidence type="ECO:0000313" key="2">
    <source>
        <dbReference type="EMBL" id="TYK14796.1"/>
    </source>
</evidence>
<evidence type="ECO:0000313" key="3">
    <source>
        <dbReference type="Proteomes" id="UP000321393"/>
    </source>
</evidence>
<dbReference type="EMBL" id="SSTE01018746">
    <property type="protein sequence ID" value="KAA0038197.1"/>
    <property type="molecule type" value="Genomic_DNA"/>
</dbReference>
<name>A0A5A7T9B0_CUCMM</name>
<gene>
    <name evidence="2" type="ORF">E5676_scaffold1610G00390</name>
    <name evidence="1" type="ORF">E6C27_scaffold270G00310</name>
</gene>
<sequence length="146" mass="16834">MSVTILYGLAILDGIGPKVVELLKLCHFQQGISMQCFYGFHYPSSQAMLLSYGSLGKYNEQYGWQKNWVQLLDVAQFCFNAQTSSSIGRSPFEIVCCRQPVLAHLVDLSYVRKNPQAHNFTMEWKQTTNIVQAYLEKDSRWIKKDR</sequence>
<dbReference type="GO" id="GO:0003964">
    <property type="term" value="F:RNA-directed DNA polymerase activity"/>
    <property type="evidence" value="ECO:0007669"/>
    <property type="project" value="UniProtKB-KW"/>
</dbReference>
<dbReference type="OrthoDB" id="1718394at2759"/>
<dbReference type="AlphaFoldDB" id="A0A5A7T9B0"/>
<proteinExistence type="predicted"/>
<evidence type="ECO:0000313" key="4">
    <source>
        <dbReference type="Proteomes" id="UP000321947"/>
    </source>
</evidence>
<organism evidence="1 3">
    <name type="scientific">Cucumis melo var. makuwa</name>
    <name type="common">Oriental melon</name>
    <dbReference type="NCBI Taxonomy" id="1194695"/>
    <lineage>
        <taxon>Eukaryota</taxon>
        <taxon>Viridiplantae</taxon>
        <taxon>Streptophyta</taxon>
        <taxon>Embryophyta</taxon>
        <taxon>Tracheophyta</taxon>
        <taxon>Spermatophyta</taxon>
        <taxon>Magnoliopsida</taxon>
        <taxon>eudicotyledons</taxon>
        <taxon>Gunneridae</taxon>
        <taxon>Pentapetalae</taxon>
        <taxon>rosids</taxon>
        <taxon>fabids</taxon>
        <taxon>Cucurbitales</taxon>
        <taxon>Cucurbitaceae</taxon>
        <taxon>Benincaseae</taxon>
        <taxon>Cucumis</taxon>
    </lineage>
</organism>
<evidence type="ECO:0000313" key="1">
    <source>
        <dbReference type="EMBL" id="KAA0038197.1"/>
    </source>
</evidence>
<keyword evidence="1" id="KW-0548">Nucleotidyltransferase</keyword>
<comment type="caution">
    <text evidence="1">The sequence shown here is derived from an EMBL/GenBank/DDBJ whole genome shotgun (WGS) entry which is preliminary data.</text>
</comment>
<dbReference type="EMBL" id="SSTD01009053">
    <property type="protein sequence ID" value="TYK14796.1"/>
    <property type="molecule type" value="Genomic_DNA"/>
</dbReference>
<keyword evidence="1" id="KW-0695">RNA-directed DNA polymerase</keyword>
<dbReference type="Proteomes" id="UP000321947">
    <property type="component" value="Unassembled WGS sequence"/>
</dbReference>
<dbReference type="Proteomes" id="UP000321393">
    <property type="component" value="Unassembled WGS sequence"/>
</dbReference>